<dbReference type="GO" id="GO:0006364">
    <property type="term" value="P:rRNA processing"/>
    <property type="evidence" value="ECO:0007669"/>
    <property type="project" value="InterPro"/>
</dbReference>
<dbReference type="EMBL" id="MGGW01000002">
    <property type="protein sequence ID" value="OGM55505.1"/>
    <property type="molecule type" value="Genomic_DNA"/>
</dbReference>
<reference evidence="8 9" key="1">
    <citation type="journal article" date="2016" name="Nat. Commun.">
        <title>Thousands of microbial genomes shed light on interconnected biogeochemical processes in an aquifer system.</title>
        <authorList>
            <person name="Anantharaman K."/>
            <person name="Brown C.T."/>
            <person name="Hug L.A."/>
            <person name="Sharon I."/>
            <person name="Castelle C.J."/>
            <person name="Probst A.J."/>
            <person name="Thomas B.C."/>
            <person name="Singh A."/>
            <person name="Wilkins M.J."/>
            <person name="Karaoz U."/>
            <person name="Brodie E.L."/>
            <person name="Williams K.H."/>
            <person name="Hubbard S.S."/>
            <person name="Banfield J.F."/>
        </authorList>
    </citation>
    <scope>NUCLEOTIDE SEQUENCE [LARGE SCALE GENOMIC DNA]</scope>
</reference>
<comment type="cofactor">
    <cofactor evidence="1">
        <name>Zn(2+)</name>
        <dbReference type="ChEBI" id="CHEBI:29105"/>
    </cofactor>
</comment>
<evidence type="ECO:0000256" key="7">
    <source>
        <dbReference type="ARBA" id="ARBA00022833"/>
    </source>
</evidence>
<evidence type="ECO:0000256" key="3">
    <source>
        <dbReference type="ARBA" id="ARBA00022722"/>
    </source>
</evidence>
<dbReference type="InterPro" id="IPR002036">
    <property type="entry name" value="YbeY"/>
</dbReference>
<evidence type="ECO:0000313" key="8">
    <source>
        <dbReference type="EMBL" id="OGM55505.1"/>
    </source>
</evidence>
<dbReference type="GO" id="GO:0046872">
    <property type="term" value="F:metal ion binding"/>
    <property type="evidence" value="ECO:0007669"/>
    <property type="project" value="UniProtKB-KW"/>
</dbReference>
<keyword evidence="5" id="KW-0255">Endonuclease</keyword>
<dbReference type="SUPFAM" id="SSF55486">
    <property type="entry name" value="Metalloproteases ('zincins'), catalytic domain"/>
    <property type="match status" value="1"/>
</dbReference>
<keyword evidence="7" id="KW-0862">Zinc</keyword>
<dbReference type="InterPro" id="IPR023091">
    <property type="entry name" value="MetalPrtase_cat_dom_sf_prd"/>
</dbReference>
<sequence length="132" mass="14420">MIKVNVYKQSNYPIKATKIKAVVQLVLEKNGIMSDSTVEVALVGRKKIAELAMSYLGESEQVAGEHPVLAFPDSEIDQPFIYQPGHDLYLGEIIIGYPKAVETANTSGKLVEQVVLELAEHGALHLAGIHHD</sequence>
<comment type="similarity">
    <text evidence="2">Belongs to the endoribonuclease YbeY family.</text>
</comment>
<dbReference type="NCBIfam" id="TIGR00043">
    <property type="entry name" value="rRNA maturation RNase YbeY"/>
    <property type="match status" value="1"/>
</dbReference>
<gene>
    <name evidence="8" type="ORF">A3E44_01120</name>
</gene>
<evidence type="ECO:0000313" key="9">
    <source>
        <dbReference type="Proteomes" id="UP000178603"/>
    </source>
</evidence>
<dbReference type="Gene3D" id="3.40.390.30">
    <property type="entry name" value="Metalloproteases ('zincins'), catalytic domain"/>
    <property type="match status" value="1"/>
</dbReference>
<keyword evidence="4" id="KW-0479">Metal-binding</keyword>
<evidence type="ECO:0000256" key="6">
    <source>
        <dbReference type="ARBA" id="ARBA00022801"/>
    </source>
</evidence>
<protein>
    <recommendedName>
        <fullName evidence="10">rRNA maturation RNase YbeY</fullName>
    </recommendedName>
</protein>
<evidence type="ECO:0000256" key="4">
    <source>
        <dbReference type="ARBA" id="ARBA00022723"/>
    </source>
</evidence>
<dbReference type="GO" id="GO:0004222">
    <property type="term" value="F:metalloendopeptidase activity"/>
    <property type="evidence" value="ECO:0007669"/>
    <property type="project" value="InterPro"/>
</dbReference>
<dbReference type="Pfam" id="PF02130">
    <property type="entry name" value="YbeY"/>
    <property type="match status" value="1"/>
</dbReference>
<name>A0A1F8AW89_9BACT</name>
<keyword evidence="6" id="KW-0378">Hydrolase</keyword>
<proteinExistence type="inferred from homology"/>
<evidence type="ECO:0008006" key="10">
    <source>
        <dbReference type="Google" id="ProtNLM"/>
    </source>
</evidence>
<keyword evidence="3" id="KW-0540">Nuclease</keyword>
<dbReference type="GO" id="GO:0004519">
    <property type="term" value="F:endonuclease activity"/>
    <property type="evidence" value="ECO:0007669"/>
    <property type="project" value="UniProtKB-KW"/>
</dbReference>
<evidence type="ECO:0000256" key="1">
    <source>
        <dbReference type="ARBA" id="ARBA00001947"/>
    </source>
</evidence>
<comment type="caution">
    <text evidence="8">The sequence shown here is derived from an EMBL/GenBank/DDBJ whole genome shotgun (WGS) entry which is preliminary data.</text>
</comment>
<dbReference type="Proteomes" id="UP000178603">
    <property type="component" value="Unassembled WGS sequence"/>
</dbReference>
<evidence type="ECO:0000256" key="2">
    <source>
        <dbReference type="ARBA" id="ARBA00010875"/>
    </source>
</evidence>
<organism evidence="8 9">
    <name type="scientific">Candidatus Woesebacteria bacterium RIFCSPHIGHO2_12_FULL_41_24</name>
    <dbReference type="NCBI Taxonomy" id="1802510"/>
    <lineage>
        <taxon>Bacteria</taxon>
        <taxon>Candidatus Woeseibacteriota</taxon>
    </lineage>
</organism>
<evidence type="ECO:0000256" key="5">
    <source>
        <dbReference type="ARBA" id="ARBA00022759"/>
    </source>
</evidence>
<accession>A0A1F8AW89</accession>
<dbReference type="AlphaFoldDB" id="A0A1F8AW89"/>